<dbReference type="STRING" id="1314782.A0A165MCU6"/>
<feature type="compositionally biased region" description="Polar residues" evidence="1">
    <location>
        <begin position="1"/>
        <end position="10"/>
    </location>
</feature>
<name>A0A165MCU6_9AGAM</name>
<organism evidence="2 3">
    <name type="scientific">Neolentinus lepideus HHB14362 ss-1</name>
    <dbReference type="NCBI Taxonomy" id="1314782"/>
    <lineage>
        <taxon>Eukaryota</taxon>
        <taxon>Fungi</taxon>
        <taxon>Dikarya</taxon>
        <taxon>Basidiomycota</taxon>
        <taxon>Agaricomycotina</taxon>
        <taxon>Agaricomycetes</taxon>
        <taxon>Gloeophyllales</taxon>
        <taxon>Gloeophyllaceae</taxon>
        <taxon>Neolentinus</taxon>
    </lineage>
</organism>
<dbReference type="Pfam" id="PF18759">
    <property type="entry name" value="Plavaka"/>
    <property type="match status" value="1"/>
</dbReference>
<dbReference type="Proteomes" id="UP000076761">
    <property type="component" value="Unassembled WGS sequence"/>
</dbReference>
<dbReference type="OrthoDB" id="2576233at2759"/>
<evidence type="ECO:0000313" key="3">
    <source>
        <dbReference type="Proteomes" id="UP000076761"/>
    </source>
</evidence>
<keyword evidence="3" id="KW-1185">Reference proteome</keyword>
<proteinExistence type="predicted"/>
<evidence type="ECO:0000313" key="2">
    <source>
        <dbReference type="EMBL" id="KZT18176.1"/>
    </source>
</evidence>
<feature type="region of interest" description="Disordered" evidence="1">
    <location>
        <begin position="1"/>
        <end position="20"/>
    </location>
</feature>
<dbReference type="AlphaFoldDB" id="A0A165MCU6"/>
<reference evidence="2 3" key="1">
    <citation type="journal article" date="2016" name="Mol. Biol. Evol.">
        <title>Comparative Genomics of Early-Diverging Mushroom-Forming Fungi Provides Insights into the Origins of Lignocellulose Decay Capabilities.</title>
        <authorList>
            <person name="Nagy L.G."/>
            <person name="Riley R."/>
            <person name="Tritt A."/>
            <person name="Adam C."/>
            <person name="Daum C."/>
            <person name="Floudas D."/>
            <person name="Sun H."/>
            <person name="Yadav J.S."/>
            <person name="Pangilinan J."/>
            <person name="Larsson K.H."/>
            <person name="Matsuura K."/>
            <person name="Barry K."/>
            <person name="Labutti K."/>
            <person name="Kuo R."/>
            <person name="Ohm R.A."/>
            <person name="Bhattacharya S.S."/>
            <person name="Shirouzu T."/>
            <person name="Yoshinaga Y."/>
            <person name="Martin F.M."/>
            <person name="Grigoriev I.V."/>
            <person name="Hibbett D.S."/>
        </authorList>
    </citation>
    <scope>NUCLEOTIDE SEQUENCE [LARGE SCALE GENOMIC DNA]</scope>
    <source>
        <strain evidence="2 3">HHB14362 ss-1</strain>
    </source>
</reference>
<protein>
    <submittedName>
        <fullName evidence="2">Uncharacterized protein</fullName>
    </submittedName>
</protein>
<gene>
    <name evidence="2" type="ORF">NEOLEDRAFT_1103767</name>
</gene>
<evidence type="ECO:0000256" key="1">
    <source>
        <dbReference type="SAM" id="MobiDB-lite"/>
    </source>
</evidence>
<accession>A0A165MCU6</accession>
<dbReference type="InterPro" id="IPR041078">
    <property type="entry name" value="Plavaka"/>
</dbReference>
<sequence>MTPTIEQFPSPTAGVPLSSVEGSQRKSSYQQYSETINVSPTNPFAPFKSKIDWEVAHWAKLREPGSTALTELLKLEGVCDLLGLSFKDADTLNKQIDQLPGRPAFKREEVVIGGEAFEVYYRDVIECIRALYGDPEFAKDMTFVPERHYADPDKTIRMYSDMHTGRWWWNTQKAIEKECPGATIVPVIISSDKTQITLFGNKSAYPIYMTIGNLPKEIRRKPSRGGHVLLGYLPTTRLDHISNKAARRRTLANLFHSCVRQILHPLKRAGEFGLPMTSGDGVQRRTHPIFATFVGDYPEQLLVAGVKTGQCPKCPVAHDELGDYEPESSREFRDIEAVLDALASIADGPQGFVKACTSAGIKPIQHPFWEDLPYVNIFQSITPDILHQLYQGVMKHVIGWVTKACGAHEIDARCRRFPPNHSIRIFTKGISKLSKITGREHSQMCQLLLGMVVDIRLPDALPTARLVRAVRAILDFCYFAQYPVHTDDTLGQLEDALRRFHANKSIFVDLGIQSDFNIPKLHALLHYLISIKYFGTTDNYNTEYTERLHIDFTKDAYRATNHKDEYPQMTKWLARREKVLRHEKYVNWRLAGSPEPASWKCETSSPRPHLQMARHPTLKAVPLSTVRAAYGATYFEAALARFVAQYNEPNMTRAQVERAAENIYVPFQTLPVYHKIKFWNNDPFDRHIGVETSDAVHVRSVRKDSRGREVPARFDTVLVNLGAAEATGIRAYRVAQVRVVFSLPPRAIASLFRVPPPQHLAYVEWFSSFSPRPDPTSGMYKITRAVRDGQRLASIIPVSQICRSVHLLPKFGPMVPRHWTSDSVLDDAPAFFVNPFLDRHTYVLLL</sequence>
<dbReference type="EMBL" id="KV425702">
    <property type="protein sequence ID" value="KZT18176.1"/>
    <property type="molecule type" value="Genomic_DNA"/>
</dbReference>
<dbReference type="InParanoid" id="A0A165MCU6"/>